<evidence type="ECO:0000313" key="1">
    <source>
        <dbReference type="EMBL" id="KAG2171466.1"/>
    </source>
</evidence>
<evidence type="ECO:0000313" key="2">
    <source>
        <dbReference type="Proteomes" id="UP000654370"/>
    </source>
</evidence>
<gene>
    <name evidence="1" type="ORF">INT43_009127</name>
</gene>
<comment type="caution">
    <text evidence="1">The sequence shown here is derived from an EMBL/GenBank/DDBJ whole genome shotgun (WGS) entry which is preliminary data.</text>
</comment>
<organism evidence="1 2">
    <name type="scientific">Mortierella isabellina</name>
    <name type="common">Filamentous fungus</name>
    <name type="synonym">Umbelopsis isabellina</name>
    <dbReference type="NCBI Taxonomy" id="91625"/>
    <lineage>
        <taxon>Eukaryota</taxon>
        <taxon>Fungi</taxon>
        <taxon>Fungi incertae sedis</taxon>
        <taxon>Mucoromycota</taxon>
        <taxon>Mucoromycotina</taxon>
        <taxon>Umbelopsidomycetes</taxon>
        <taxon>Umbelopsidales</taxon>
        <taxon>Umbelopsidaceae</taxon>
        <taxon>Umbelopsis</taxon>
    </lineage>
</organism>
<dbReference type="AlphaFoldDB" id="A0A8H7PDN9"/>
<dbReference type="EMBL" id="JAEPQZ010000021">
    <property type="protein sequence ID" value="KAG2171466.1"/>
    <property type="molecule type" value="Genomic_DNA"/>
</dbReference>
<accession>A0A8H7PDN9</accession>
<sequence length="202" mass="22112">MAAAAQLCYPPCGPDATCLRNMESNLYGCYKLSPEVIWKFGTPRKCKARHKHNCRETGQRVSDPSECCDGVAAVHKFDEDERTCGLKCVRTKCDKTKGCSNNGDCQDYEECIEGACEVPIPGVECGICGKPPINGRCCYEGVIDPNGTCFCPDNDGYCTKHIDCFGHGFVRNKCCGNMCCPKNKCIKGVCHIAIPQPIFVDD</sequence>
<dbReference type="OrthoDB" id="10270123at2759"/>
<keyword evidence="2" id="KW-1185">Reference proteome</keyword>
<reference evidence="1" key="1">
    <citation type="submission" date="2020-12" db="EMBL/GenBank/DDBJ databases">
        <title>Metabolic potential, ecology and presence of endohyphal bacteria is reflected in genomic diversity of Mucoromycotina.</title>
        <authorList>
            <person name="Muszewska A."/>
            <person name="Okrasinska A."/>
            <person name="Steczkiewicz K."/>
            <person name="Drgas O."/>
            <person name="Orlowska M."/>
            <person name="Perlinska-Lenart U."/>
            <person name="Aleksandrzak-Piekarczyk T."/>
            <person name="Szatraj K."/>
            <person name="Zielenkiewicz U."/>
            <person name="Pilsyk S."/>
            <person name="Malc E."/>
            <person name="Mieczkowski P."/>
            <person name="Kruszewska J.S."/>
            <person name="Biernat P."/>
            <person name="Pawlowska J."/>
        </authorList>
    </citation>
    <scope>NUCLEOTIDE SEQUENCE</scope>
    <source>
        <strain evidence="1">WA0000067209</strain>
    </source>
</reference>
<protein>
    <submittedName>
        <fullName evidence="1">Uncharacterized protein</fullName>
    </submittedName>
</protein>
<proteinExistence type="predicted"/>
<dbReference type="Proteomes" id="UP000654370">
    <property type="component" value="Unassembled WGS sequence"/>
</dbReference>
<name>A0A8H7PDN9_MORIS</name>